<dbReference type="NCBIfam" id="TIGR00241">
    <property type="entry name" value="CoA_E_activ"/>
    <property type="match status" value="1"/>
</dbReference>
<dbReference type="Pfam" id="PF01869">
    <property type="entry name" value="BcrAD_BadFG"/>
    <property type="match status" value="2"/>
</dbReference>
<organism evidence="7 8">
    <name type="scientific">Candidatus Aphodousia faecigallinarum</name>
    <dbReference type="NCBI Taxonomy" id="2840677"/>
    <lineage>
        <taxon>Bacteria</taxon>
        <taxon>Pseudomonadati</taxon>
        <taxon>Pseudomonadota</taxon>
        <taxon>Betaproteobacteria</taxon>
        <taxon>Burkholderiales</taxon>
        <taxon>Sutterellaceae</taxon>
        <taxon>Sutterellaceae incertae sedis</taxon>
        <taxon>Candidatus Aphodousia</taxon>
    </lineage>
</organism>
<name>A0A9D1LFF4_9BURK</name>
<evidence type="ECO:0000259" key="5">
    <source>
        <dbReference type="Pfam" id="PF01869"/>
    </source>
</evidence>
<dbReference type="InterPro" id="IPR002731">
    <property type="entry name" value="ATPase_BadF"/>
</dbReference>
<reference evidence="7" key="2">
    <citation type="journal article" date="2021" name="PeerJ">
        <title>Extensive microbial diversity within the chicken gut microbiome revealed by metagenomics and culture.</title>
        <authorList>
            <person name="Gilroy R."/>
            <person name="Ravi A."/>
            <person name="Getino M."/>
            <person name="Pursley I."/>
            <person name="Horton D.L."/>
            <person name="Alikhan N.F."/>
            <person name="Baker D."/>
            <person name="Gharbi K."/>
            <person name="Hall N."/>
            <person name="Watson M."/>
            <person name="Adriaenssens E.M."/>
            <person name="Foster-Nyarko E."/>
            <person name="Jarju S."/>
            <person name="Secka A."/>
            <person name="Antonio M."/>
            <person name="Oren A."/>
            <person name="Chaudhuri R.R."/>
            <person name="La Ragione R."/>
            <person name="Hildebrand F."/>
            <person name="Pallen M.J."/>
        </authorList>
    </citation>
    <scope>NUCLEOTIDE SEQUENCE</scope>
    <source>
        <strain evidence="7">7463</strain>
    </source>
</reference>
<evidence type="ECO:0000256" key="4">
    <source>
        <dbReference type="ARBA" id="ARBA00023014"/>
    </source>
</evidence>
<dbReference type="InterPro" id="IPR008275">
    <property type="entry name" value="CoA_E_activase_dom"/>
</dbReference>
<feature type="domain" description="ATPase BadF/BadG/BcrA/BcrD type" evidence="5">
    <location>
        <begin position="10"/>
        <end position="258"/>
    </location>
</feature>
<proteinExistence type="predicted"/>
<sequence>MQLKNACLSLGIDIGSTTIKYALIDENKKIIAARYERHKSAVVQTLKDLLSDLRRQHECGQALVRLSGSGALILAGSTDTGFVQEVVAAGTYLRVNDPLLDVAVELGGEDAKIIYLTQGVELRMNEACAGGTGAFIDQMASLLDTDPVGLDTLAASAKRSHPIASRCGVFAKTDVVALLNSGVPREEIARSIFEAVADQAISGLACGRPIAGRVAFLGGPLHFLPQLAAAFERKLKAEGTTFEHFDNSQYAVAYGDAIDAFQNPTDSEPTLDQFIEKLAAIDTIAGESGHLAPFFKTDAELEEFKNRHALHRAKRGSLDAAQGDLYLGIDLGSTTVKLALIDKEDAIIYDWYSHNEGDPLPKLIPQVLDLVTKLPQGAFIRSICTTGYGASLAQAALGSQFNEVETLAHQRAAVAFDPLTTYVIDIGGQDMKCLKVTGGAISDVKLNEACSSGCGSFIETYAKQLGLSLEDFVDSALHAQNPCDLGTRCTVFMNSKVKQAQSAGATVSDIAAGLCHSIVLNALHKVLRIADTKQLGEHVLVQGGTFLNDAILRAFELYIGQNVIRPDIAGLMGAYGAALIAKERTTEKTALLDLSAQALDLTNVKTTEFRCKSCNNHCLLTLHRFASGQKHVSGNRCDFALKSMEGKNAEHFIDRKCALLFNREPLSEDQVPRGTIGIPRVLNIYEHYPYWFELFTKLGFRVELSPYSDHYIAGLGIESIPSQSLCLPAKLAHGHVTWLAKKGITHIWLPCIPKERTNFKNVPGRFACPVVGGYPEALKLNFECTHPETKLLTPFVDLNEAKTVEKAILEAFPDIPISQIKEASRSAEAAQQTYQRQVRQMGEKCWREHEVSKAPLVVIASHPYHMDPFVNHGICTLIASMGADIVTEDSIAHMAPDTTSLDVIDQWTFHSRLYRAAELTQNKPWAELVHLVSFGCGLDAITSEQVRRILQPTGKLYTMLKIDEGDTLGAARIRLRSLFAAVKDRRDLHAGTPEAPIVWHKKEEKKPIDPKAIKTIYVPQMAPIHFPILTSALNSLGFNVKLLPTVKPEAIQLGLRYVNNDACYPAIVVIGQLLDAVTSKDFDKETSALLLAQTCGPCRATNYATLLKWALKDLDMEALPVITISTQKVTGTEHLPLGLKGIHRIALGVIYGDLLQKLYLKTRAYEKVKGSAEALLQKWQAIACRDINKGRHGLRTNAALMAREFASVEKLEVKKPQVGIVGEILLKYHPQANLNILEELFAEGAEPRLGDISSFLLYCLYDPIFQAKALKGPKMRALTSRLFVGYFESMRSVANQALLEAGFSGMPTLNEHLARLNSLMSPAQQAGEGWLLTAEMVEFLETGAPNVLCLQPFACLPNHITGKGVMRVLRQIYPDANLCAIDFEAGTSHANFTNRLKLFMAQARAAQLDSKKE</sequence>
<dbReference type="PANTHER" id="PTHR32329">
    <property type="entry name" value="BIFUNCTIONAL PROTEIN [INCLUDES 2-HYDROXYACYL-COA DEHYDRATASE (N-TER) AND ITS ACTIVATOR DOMAIN (C_TERM)-RELATED"/>
    <property type="match status" value="1"/>
</dbReference>
<dbReference type="EMBL" id="DVMY01000088">
    <property type="protein sequence ID" value="HIU37749.1"/>
    <property type="molecule type" value="Genomic_DNA"/>
</dbReference>
<evidence type="ECO:0000256" key="2">
    <source>
        <dbReference type="ARBA" id="ARBA00022723"/>
    </source>
</evidence>
<evidence type="ECO:0000256" key="3">
    <source>
        <dbReference type="ARBA" id="ARBA00023004"/>
    </source>
</evidence>
<evidence type="ECO:0000259" key="6">
    <source>
        <dbReference type="Pfam" id="PF09989"/>
    </source>
</evidence>
<keyword evidence="3" id="KW-0408">Iron</keyword>
<dbReference type="GO" id="GO:0051536">
    <property type="term" value="F:iron-sulfur cluster binding"/>
    <property type="evidence" value="ECO:0007669"/>
    <property type="project" value="UniProtKB-KW"/>
</dbReference>
<reference evidence="7" key="1">
    <citation type="submission" date="2020-10" db="EMBL/GenBank/DDBJ databases">
        <authorList>
            <person name="Gilroy R."/>
        </authorList>
    </citation>
    <scope>NUCLEOTIDE SEQUENCE</scope>
    <source>
        <strain evidence="7">7463</strain>
    </source>
</reference>
<evidence type="ECO:0000313" key="7">
    <source>
        <dbReference type="EMBL" id="HIU37749.1"/>
    </source>
</evidence>
<protein>
    <submittedName>
        <fullName evidence="7">2-hydroxyacyl-CoA dehydratase</fullName>
    </submittedName>
</protein>
<accession>A0A9D1LFF4</accession>
<dbReference type="CDD" id="cd24035">
    <property type="entry name" value="ASKHA_NBD_O66634-like_rpt2"/>
    <property type="match status" value="1"/>
</dbReference>
<dbReference type="Gene3D" id="3.30.420.40">
    <property type="match status" value="4"/>
</dbReference>
<dbReference type="GO" id="GO:0046872">
    <property type="term" value="F:metal ion binding"/>
    <property type="evidence" value="ECO:0007669"/>
    <property type="project" value="UniProtKB-KW"/>
</dbReference>
<feature type="domain" description="ATPase BadF/BadG/BcrA/BcrD type" evidence="5">
    <location>
        <begin position="327"/>
        <end position="581"/>
    </location>
</feature>
<dbReference type="SUPFAM" id="SSF53067">
    <property type="entry name" value="Actin-like ATPase domain"/>
    <property type="match status" value="2"/>
</dbReference>
<keyword evidence="4" id="KW-0411">Iron-sulfur</keyword>
<evidence type="ECO:0000256" key="1">
    <source>
        <dbReference type="ARBA" id="ARBA00001966"/>
    </source>
</evidence>
<comment type="caution">
    <text evidence="7">The sequence shown here is derived from an EMBL/GenBank/DDBJ whole genome shotgun (WGS) entry which is preliminary data.</text>
</comment>
<dbReference type="InterPro" id="IPR018709">
    <property type="entry name" value="CoA_activase_DUF2229"/>
</dbReference>
<dbReference type="Pfam" id="PF09989">
    <property type="entry name" value="DUF2229"/>
    <property type="match status" value="1"/>
</dbReference>
<keyword evidence="2" id="KW-0479">Metal-binding</keyword>
<dbReference type="Proteomes" id="UP000824083">
    <property type="component" value="Unassembled WGS sequence"/>
</dbReference>
<dbReference type="PANTHER" id="PTHR32329:SF4">
    <property type="entry name" value="ACTIVATOR OF 2-HYDROXYACYL-COA DEHYDRATASE"/>
    <property type="match status" value="1"/>
</dbReference>
<dbReference type="InterPro" id="IPR043129">
    <property type="entry name" value="ATPase_NBD"/>
</dbReference>
<comment type="cofactor">
    <cofactor evidence="1">
        <name>[4Fe-4S] cluster</name>
        <dbReference type="ChEBI" id="CHEBI:49883"/>
    </cofactor>
</comment>
<dbReference type="InterPro" id="IPR051805">
    <property type="entry name" value="Dehydratase_Activator_Redct"/>
</dbReference>
<gene>
    <name evidence="7" type="ORF">IAC56_05695</name>
</gene>
<dbReference type="CDD" id="cd24034">
    <property type="entry name" value="ASKHA_NBD_O66634-like_rpt1"/>
    <property type="match status" value="1"/>
</dbReference>
<feature type="domain" description="DUF2229" evidence="6">
    <location>
        <begin position="675"/>
        <end position="891"/>
    </location>
</feature>
<evidence type="ECO:0000313" key="8">
    <source>
        <dbReference type="Proteomes" id="UP000824083"/>
    </source>
</evidence>